<proteinExistence type="inferred from homology"/>
<evidence type="ECO:0000256" key="2">
    <source>
        <dbReference type="ARBA" id="ARBA00009810"/>
    </source>
</evidence>
<dbReference type="PANTHER" id="PTHR32552">
    <property type="entry name" value="FERRICHROME IRON RECEPTOR-RELATED"/>
    <property type="match status" value="1"/>
</dbReference>
<comment type="caution">
    <text evidence="19">The sequence shown here is derived from an EMBL/GenBank/DDBJ whole genome shotgun (WGS) entry which is preliminary data.</text>
</comment>
<comment type="subcellular location">
    <subcellularLocation>
        <location evidence="1 14">Cell outer membrane</location>
        <topology evidence="1 14">Multi-pass membrane protein</topology>
    </subcellularLocation>
</comment>
<sequence length="793" mass="85213">MPLTRIAWCRATPDQIFSTPAIADGGAFIAAIRMIAHPYRQSSPSPDDPGATARPSKGNAMFKIALATTAMSALIIATPVAAEDGDADAIIVTAQRDQLKLDTRTQTGSRLALTIRETPATVETLTQADLQIQGLRTAREAFNAVVGAVSGNVPGNPAVVSLRGFSGGAVSILQDGVRISTSTVVQRDTNTWHFDRIEVIKGPASVLYGEGALAGVINKVTRKPSLEGDHLDGRLAYGSFNTLTAAGGVNLKLSDTVALRADASYLHSDSLYDVDDNETRSAGLTASLLFKPASTVSILLAVDHYDDRYDSSYQGVPLVSAAVARNPSGALQNATNSLVIDKALRHSNYNPEGAYSGAHETTLRARIDYAMGGGWSVTNDFTWYRAKRDFVLSGDQNFVAPTAAFPEGSFARSVQRIYHDHRFWNERLVIANDSVISGLRNRFSLGGEYNDTDFINPRQQSPVGAVAAVDPFNPTVGLFPTGNSAYTTTNVIYDSRLKTASIFAEDALNITPRWLIVGGARYDHIDLTRLITNLNAGGVVTRGAPTYQPFSWRMGTTYDVTPGLTLYAQYTTAVTPVSSILLQSIVNTSYRLTKGHSYEAGFKASAFDKRLTLTGAAYRIEQKNILTRDPNNPSQAIQGGEQSSQGVELSIGAAVTPRLSLSGGISHVDAQYDQLSELIAGVRVDRSGNRPINTPSTTLNGTALYGFAALPITLGAFVRHATGFYTDTANNYFVRGHTTFDASIAWRLTPKAVVMLRGRNLTDAFYGEYSGYPSTNIYIGAPRSAELSLSTHF</sequence>
<evidence type="ECO:0000313" key="20">
    <source>
        <dbReference type="Proteomes" id="UP000549617"/>
    </source>
</evidence>
<organism evidence="19 20">
    <name type="scientific">Sphingobium boeckii</name>
    <dbReference type="NCBI Taxonomy" id="1082345"/>
    <lineage>
        <taxon>Bacteria</taxon>
        <taxon>Pseudomonadati</taxon>
        <taxon>Pseudomonadota</taxon>
        <taxon>Alphaproteobacteria</taxon>
        <taxon>Sphingomonadales</taxon>
        <taxon>Sphingomonadaceae</taxon>
        <taxon>Sphingobium</taxon>
    </lineage>
</organism>
<dbReference type="GO" id="GO:0038023">
    <property type="term" value="F:signaling receptor activity"/>
    <property type="evidence" value="ECO:0007669"/>
    <property type="project" value="InterPro"/>
</dbReference>
<evidence type="ECO:0000256" key="5">
    <source>
        <dbReference type="ARBA" id="ARBA00022496"/>
    </source>
</evidence>
<keyword evidence="7" id="KW-0732">Signal</keyword>
<evidence type="ECO:0000256" key="3">
    <source>
        <dbReference type="ARBA" id="ARBA00022448"/>
    </source>
</evidence>
<keyword evidence="9" id="KW-0406">Ion transport</keyword>
<dbReference type="GO" id="GO:0015344">
    <property type="term" value="F:siderophore uptake transmembrane transporter activity"/>
    <property type="evidence" value="ECO:0007669"/>
    <property type="project" value="TreeGrafter"/>
</dbReference>
<dbReference type="InterPro" id="IPR037066">
    <property type="entry name" value="Plug_dom_sf"/>
</dbReference>
<dbReference type="InterPro" id="IPR000531">
    <property type="entry name" value="Beta-barrel_TonB"/>
</dbReference>
<feature type="domain" description="TonB-dependent receptor-like beta-barrel" evidence="17">
    <location>
        <begin position="345"/>
        <end position="761"/>
    </location>
</feature>
<evidence type="ECO:0000259" key="17">
    <source>
        <dbReference type="Pfam" id="PF00593"/>
    </source>
</evidence>
<keyword evidence="3 14" id="KW-0813">Transport</keyword>
<evidence type="ECO:0000256" key="1">
    <source>
        <dbReference type="ARBA" id="ARBA00004571"/>
    </source>
</evidence>
<gene>
    <name evidence="19" type="ORF">FHS49_003437</name>
</gene>
<keyword evidence="5" id="KW-0410">Iron transport</keyword>
<dbReference type="CDD" id="cd01347">
    <property type="entry name" value="ligand_gated_channel"/>
    <property type="match status" value="1"/>
</dbReference>
<keyword evidence="12 19" id="KW-0675">Receptor</keyword>
<evidence type="ECO:0000256" key="11">
    <source>
        <dbReference type="ARBA" id="ARBA00023136"/>
    </source>
</evidence>
<protein>
    <submittedName>
        <fullName evidence="19">Iron complex outermembrane receptor protein</fullName>
    </submittedName>
</protein>
<comment type="similarity">
    <text evidence="2 14 16">Belongs to the TonB-dependent receptor family.</text>
</comment>
<keyword evidence="11 14" id="KW-0472">Membrane</keyword>
<dbReference type="Gene3D" id="2.170.130.10">
    <property type="entry name" value="TonB-dependent receptor, plug domain"/>
    <property type="match status" value="1"/>
</dbReference>
<evidence type="ECO:0000313" key="19">
    <source>
        <dbReference type="EMBL" id="MBB5687409.1"/>
    </source>
</evidence>
<keyword evidence="13 14" id="KW-0998">Cell outer membrane</keyword>
<reference evidence="19 20" key="1">
    <citation type="submission" date="2020-08" db="EMBL/GenBank/DDBJ databases">
        <title>Genomic Encyclopedia of Type Strains, Phase IV (KMG-IV): sequencing the most valuable type-strain genomes for metagenomic binning, comparative biology and taxonomic classification.</title>
        <authorList>
            <person name="Goeker M."/>
        </authorList>
    </citation>
    <scope>NUCLEOTIDE SEQUENCE [LARGE SCALE GENOMIC DNA]</scope>
    <source>
        <strain evidence="19 20">DSM 25079</strain>
    </source>
</reference>
<dbReference type="InterPro" id="IPR010917">
    <property type="entry name" value="TonB_rcpt_CS"/>
</dbReference>
<feature type="short sequence motif" description="TonB C-terminal box" evidence="15">
    <location>
        <begin position="776"/>
        <end position="793"/>
    </location>
</feature>
<keyword evidence="4 14" id="KW-1134">Transmembrane beta strand</keyword>
<evidence type="ECO:0000256" key="10">
    <source>
        <dbReference type="ARBA" id="ARBA00023077"/>
    </source>
</evidence>
<evidence type="ECO:0000256" key="14">
    <source>
        <dbReference type="PROSITE-ProRule" id="PRU01360"/>
    </source>
</evidence>
<dbReference type="SUPFAM" id="SSF56935">
    <property type="entry name" value="Porins"/>
    <property type="match status" value="1"/>
</dbReference>
<keyword evidence="8" id="KW-0408">Iron</keyword>
<dbReference type="InterPro" id="IPR010105">
    <property type="entry name" value="TonB_sidphr_rcpt"/>
</dbReference>
<keyword evidence="10 16" id="KW-0798">TonB box</keyword>
<dbReference type="InterPro" id="IPR036942">
    <property type="entry name" value="Beta-barrel_TonB_sf"/>
</dbReference>
<evidence type="ECO:0000256" key="12">
    <source>
        <dbReference type="ARBA" id="ARBA00023170"/>
    </source>
</evidence>
<dbReference type="Proteomes" id="UP000549617">
    <property type="component" value="Unassembled WGS sequence"/>
</dbReference>
<evidence type="ECO:0000256" key="6">
    <source>
        <dbReference type="ARBA" id="ARBA00022692"/>
    </source>
</evidence>
<dbReference type="AlphaFoldDB" id="A0A7W9EFS2"/>
<dbReference type="PANTHER" id="PTHR32552:SF84">
    <property type="entry name" value="TONB-DEPENDENT RECEPTOR-RELATED"/>
    <property type="match status" value="1"/>
</dbReference>
<evidence type="ECO:0000256" key="9">
    <source>
        <dbReference type="ARBA" id="ARBA00023065"/>
    </source>
</evidence>
<dbReference type="PROSITE" id="PS52016">
    <property type="entry name" value="TONB_DEPENDENT_REC_3"/>
    <property type="match status" value="1"/>
</dbReference>
<evidence type="ECO:0000256" key="15">
    <source>
        <dbReference type="PROSITE-ProRule" id="PRU10144"/>
    </source>
</evidence>
<keyword evidence="20" id="KW-1185">Reference proteome</keyword>
<dbReference type="NCBIfam" id="TIGR01783">
    <property type="entry name" value="TonB-siderophor"/>
    <property type="match status" value="1"/>
</dbReference>
<feature type="domain" description="TonB-dependent receptor plug" evidence="18">
    <location>
        <begin position="115"/>
        <end position="216"/>
    </location>
</feature>
<evidence type="ECO:0000256" key="13">
    <source>
        <dbReference type="ARBA" id="ARBA00023237"/>
    </source>
</evidence>
<dbReference type="Pfam" id="PF00593">
    <property type="entry name" value="TonB_dep_Rec_b-barrel"/>
    <property type="match status" value="1"/>
</dbReference>
<evidence type="ECO:0000256" key="4">
    <source>
        <dbReference type="ARBA" id="ARBA00022452"/>
    </source>
</evidence>
<dbReference type="InterPro" id="IPR039426">
    <property type="entry name" value="TonB-dep_rcpt-like"/>
</dbReference>
<evidence type="ECO:0000256" key="8">
    <source>
        <dbReference type="ARBA" id="ARBA00023004"/>
    </source>
</evidence>
<dbReference type="InterPro" id="IPR012910">
    <property type="entry name" value="Plug_dom"/>
</dbReference>
<dbReference type="EMBL" id="JACIJC010000005">
    <property type="protein sequence ID" value="MBB5687409.1"/>
    <property type="molecule type" value="Genomic_DNA"/>
</dbReference>
<evidence type="ECO:0000259" key="18">
    <source>
        <dbReference type="Pfam" id="PF07715"/>
    </source>
</evidence>
<dbReference type="PROSITE" id="PS01156">
    <property type="entry name" value="TONB_DEPENDENT_REC_2"/>
    <property type="match status" value="1"/>
</dbReference>
<name>A0A7W9EFS2_9SPHN</name>
<evidence type="ECO:0000256" key="7">
    <source>
        <dbReference type="ARBA" id="ARBA00022729"/>
    </source>
</evidence>
<evidence type="ECO:0000256" key="16">
    <source>
        <dbReference type="RuleBase" id="RU003357"/>
    </source>
</evidence>
<dbReference type="GO" id="GO:0015891">
    <property type="term" value="P:siderophore transport"/>
    <property type="evidence" value="ECO:0007669"/>
    <property type="project" value="InterPro"/>
</dbReference>
<keyword evidence="6 14" id="KW-0812">Transmembrane</keyword>
<accession>A0A7W9EFS2</accession>
<dbReference type="GO" id="GO:0009279">
    <property type="term" value="C:cell outer membrane"/>
    <property type="evidence" value="ECO:0007669"/>
    <property type="project" value="UniProtKB-SubCell"/>
</dbReference>
<dbReference type="Gene3D" id="2.40.170.20">
    <property type="entry name" value="TonB-dependent receptor, beta-barrel domain"/>
    <property type="match status" value="1"/>
</dbReference>
<dbReference type="Pfam" id="PF07715">
    <property type="entry name" value="Plug"/>
    <property type="match status" value="1"/>
</dbReference>
<dbReference type="RefSeq" id="WP_246350886.1">
    <property type="nucleotide sequence ID" value="NZ_JACIJC010000005.1"/>
</dbReference>